<accession>A0A8T2CXY7</accession>
<evidence type="ECO:0000313" key="2">
    <source>
        <dbReference type="Proteomes" id="UP000694240"/>
    </source>
</evidence>
<organism evidence="1 2">
    <name type="scientific">Arabidopsis thaliana x Arabidopsis arenosa</name>
    <dbReference type="NCBI Taxonomy" id="1240361"/>
    <lineage>
        <taxon>Eukaryota</taxon>
        <taxon>Viridiplantae</taxon>
        <taxon>Streptophyta</taxon>
        <taxon>Embryophyta</taxon>
        <taxon>Tracheophyta</taxon>
        <taxon>Spermatophyta</taxon>
        <taxon>Magnoliopsida</taxon>
        <taxon>eudicotyledons</taxon>
        <taxon>Gunneridae</taxon>
        <taxon>Pentapetalae</taxon>
        <taxon>rosids</taxon>
        <taxon>malvids</taxon>
        <taxon>Brassicales</taxon>
        <taxon>Brassicaceae</taxon>
        <taxon>Camelineae</taxon>
        <taxon>Arabidopsis</taxon>
    </lineage>
</organism>
<comment type="caution">
    <text evidence="1">The sequence shown here is derived from an EMBL/GenBank/DDBJ whole genome shotgun (WGS) entry which is preliminary data.</text>
</comment>
<reference evidence="1 2" key="1">
    <citation type="submission" date="2020-12" db="EMBL/GenBank/DDBJ databases">
        <title>Concerted genomic and epigenomic changes stabilize Arabidopsis allopolyploids.</title>
        <authorList>
            <person name="Chen Z."/>
        </authorList>
    </citation>
    <scope>NUCLEOTIDE SEQUENCE [LARGE SCALE GENOMIC DNA]</scope>
    <source>
        <strain evidence="1">Allo738</strain>
        <tissue evidence="1">Leaf</tissue>
    </source>
</reference>
<proteinExistence type="predicted"/>
<dbReference type="Proteomes" id="UP000694240">
    <property type="component" value="Chromosome 5"/>
</dbReference>
<name>A0A8T2CXY7_9BRAS</name>
<evidence type="ECO:0000313" key="1">
    <source>
        <dbReference type="EMBL" id="KAG7602623.1"/>
    </source>
</evidence>
<dbReference type="AlphaFoldDB" id="A0A8T2CXY7"/>
<gene>
    <name evidence="1" type="ORF">ISN45_At05g016690</name>
</gene>
<keyword evidence="2" id="KW-1185">Reference proteome</keyword>
<sequence length="71" mass="8284">MGTVSLILKSSVDDKNKVLYRRGMTTSLAVTHERIVFLPNTCTVLTNFSFRFIEKFPEPLWTNSTFLLFFY</sequence>
<dbReference type="EMBL" id="JAEFBK010000005">
    <property type="protein sequence ID" value="KAG7602623.1"/>
    <property type="molecule type" value="Genomic_DNA"/>
</dbReference>
<protein>
    <submittedName>
        <fullName evidence="1">Uncharacterized protein</fullName>
    </submittedName>
</protein>